<evidence type="ECO:0000313" key="2">
    <source>
        <dbReference type="Proteomes" id="UP000799755"/>
    </source>
</evidence>
<protein>
    <submittedName>
        <fullName evidence="1">Uncharacterized protein</fullName>
    </submittedName>
</protein>
<gene>
    <name evidence="1" type="ORF">BDR25DRAFT_393155</name>
</gene>
<sequence>MASPDLCNGAGKTMGPNAALYVGYQKTTELATGASHGRGRYGDPSDRIRNRYNLFGGRMTCASYISMNPDKRGLAAIRLSYNTLLSFSETLLSVLSRVYSLDLPPLFGSYRQKAPSNRKVEDIIAFTEETIPLINKYVDFFNIMTYSLINCRDNVTNHYTGVTLSLEAFRTNPEANCLTQPIGYLSQAGAFSWHNKVPEELAQSFSKALSQGKYDSESGTQMKTYGRHLIPPRLRIRPSPSANGGLRKPMRETGHADRAFMERIEL</sequence>
<reference evidence="1" key="1">
    <citation type="journal article" date="2020" name="Stud. Mycol.">
        <title>101 Dothideomycetes genomes: a test case for predicting lifestyles and emergence of pathogens.</title>
        <authorList>
            <person name="Haridas S."/>
            <person name="Albert R."/>
            <person name="Binder M."/>
            <person name="Bloem J."/>
            <person name="Labutti K."/>
            <person name="Salamov A."/>
            <person name="Andreopoulos B."/>
            <person name="Baker S."/>
            <person name="Barry K."/>
            <person name="Bills G."/>
            <person name="Bluhm B."/>
            <person name="Cannon C."/>
            <person name="Castanera R."/>
            <person name="Culley D."/>
            <person name="Daum C."/>
            <person name="Ezra D."/>
            <person name="Gonzalez J."/>
            <person name="Henrissat B."/>
            <person name="Kuo A."/>
            <person name="Liang C."/>
            <person name="Lipzen A."/>
            <person name="Lutzoni F."/>
            <person name="Magnuson J."/>
            <person name="Mondo S."/>
            <person name="Nolan M."/>
            <person name="Ohm R."/>
            <person name="Pangilinan J."/>
            <person name="Park H.-J."/>
            <person name="Ramirez L."/>
            <person name="Alfaro M."/>
            <person name="Sun H."/>
            <person name="Tritt A."/>
            <person name="Yoshinaga Y."/>
            <person name="Zwiers L.-H."/>
            <person name="Turgeon B."/>
            <person name="Goodwin S."/>
            <person name="Spatafora J."/>
            <person name="Crous P."/>
            <person name="Grigoriev I."/>
        </authorList>
    </citation>
    <scope>NUCLEOTIDE SEQUENCE</scope>
    <source>
        <strain evidence="1">ATCC 200398</strain>
    </source>
</reference>
<comment type="caution">
    <text evidence="1">The sequence shown here is derived from an EMBL/GenBank/DDBJ whole genome shotgun (WGS) entry which is preliminary data.</text>
</comment>
<organism evidence="1 2">
    <name type="scientific">Lindgomyces ingoldianus</name>
    <dbReference type="NCBI Taxonomy" id="673940"/>
    <lineage>
        <taxon>Eukaryota</taxon>
        <taxon>Fungi</taxon>
        <taxon>Dikarya</taxon>
        <taxon>Ascomycota</taxon>
        <taxon>Pezizomycotina</taxon>
        <taxon>Dothideomycetes</taxon>
        <taxon>Pleosporomycetidae</taxon>
        <taxon>Pleosporales</taxon>
        <taxon>Lindgomycetaceae</taxon>
        <taxon>Lindgomyces</taxon>
    </lineage>
</organism>
<name>A0ACB6R1V0_9PLEO</name>
<proteinExistence type="predicted"/>
<evidence type="ECO:0000313" key="1">
    <source>
        <dbReference type="EMBL" id="KAF2472310.1"/>
    </source>
</evidence>
<keyword evidence="2" id="KW-1185">Reference proteome</keyword>
<dbReference type="EMBL" id="MU003503">
    <property type="protein sequence ID" value="KAF2472310.1"/>
    <property type="molecule type" value="Genomic_DNA"/>
</dbReference>
<dbReference type="Proteomes" id="UP000799755">
    <property type="component" value="Unassembled WGS sequence"/>
</dbReference>
<accession>A0ACB6R1V0</accession>